<proteinExistence type="predicted"/>
<organism evidence="1">
    <name type="scientific">uncultured Rubrobacteraceae bacterium</name>
    <dbReference type="NCBI Taxonomy" id="349277"/>
    <lineage>
        <taxon>Bacteria</taxon>
        <taxon>Bacillati</taxon>
        <taxon>Actinomycetota</taxon>
        <taxon>Rubrobacteria</taxon>
        <taxon>Rubrobacterales</taxon>
        <taxon>Rubrobacteraceae</taxon>
        <taxon>environmental samples</taxon>
    </lineage>
</organism>
<feature type="non-terminal residue" evidence="1">
    <location>
        <position position="1"/>
    </location>
</feature>
<reference evidence="1" key="1">
    <citation type="submission" date="2020-02" db="EMBL/GenBank/DDBJ databases">
        <authorList>
            <person name="Meier V. D."/>
        </authorList>
    </citation>
    <scope>NUCLEOTIDE SEQUENCE</scope>
    <source>
        <strain evidence="1">AVDCRST_MAG55</strain>
    </source>
</reference>
<gene>
    <name evidence="1" type="ORF">AVDCRST_MAG55-1049</name>
</gene>
<accession>A0A6J4P5B6</accession>
<name>A0A6J4P5B6_9ACTN</name>
<evidence type="ECO:0000313" key="1">
    <source>
        <dbReference type="EMBL" id="CAA9406657.1"/>
    </source>
</evidence>
<dbReference type="AlphaFoldDB" id="A0A6J4P5B6"/>
<dbReference type="EMBL" id="CADCUZ010000039">
    <property type="protein sequence ID" value="CAA9406657.1"/>
    <property type="molecule type" value="Genomic_DNA"/>
</dbReference>
<feature type="non-terminal residue" evidence="1">
    <location>
        <position position="29"/>
    </location>
</feature>
<sequence>DGFLRRCDGDNAHDGDLGAFSGHARPQIL</sequence>
<protein>
    <submittedName>
        <fullName evidence="1">Uncharacterized protein</fullName>
    </submittedName>
</protein>